<organism evidence="1">
    <name type="scientific">Nettle badnavirus 1</name>
    <dbReference type="NCBI Taxonomy" id="3158948"/>
    <lineage>
        <taxon>Viruses</taxon>
        <taxon>Riboviria</taxon>
        <taxon>Pararnavirae</taxon>
        <taxon>Artverviricota</taxon>
        <taxon>Revtraviricetes</taxon>
        <taxon>Ortervirales</taxon>
        <taxon>Caulimoviridae</taxon>
        <taxon>Badnavirus</taxon>
    </lineage>
</organism>
<name>A0AAU7GJ67_9VIRU</name>
<protein>
    <submittedName>
        <fullName evidence="1">P2 protein</fullName>
    </submittedName>
</protein>
<accession>A0AAU7GJ67</accession>
<dbReference type="EMBL" id="PP792697">
    <property type="protein sequence ID" value="XBM54419.1"/>
    <property type="molecule type" value="Genomic_DNA"/>
</dbReference>
<reference evidence="1" key="1">
    <citation type="submission" date="2024-05" db="EMBL/GenBank/DDBJ databases">
        <title>Nettle vein banding-associated badnavirus, complete genome.</title>
        <authorList>
            <person name="Chirkov S."/>
            <person name="Motsar E."/>
            <person name="Sheveleva A."/>
            <person name="Sharko F."/>
            <person name="Tsygankova S."/>
            <person name="Petrova K."/>
        </authorList>
    </citation>
    <scope>NUCLEOTIDE SEQUENCE</scope>
    <source>
        <strain evidence="1">UD</strain>
    </source>
</reference>
<evidence type="ECO:0000313" key="1">
    <source>
        <dbReference type="EMBL" id="XBM54419.1"/>
    </source>
</evidence>
<proteinExistence type="predicted"/>
<sequence length="125" mass="13991">MSTWQLAAAKDSYQEAIKATATLTSDNRAVGFVEPHRHPTNLSDTHIQRQNNTLIHLLIQSIEEIKAVRDQLQIVTDRINSLDNKGKEVALPDDVINQLTAQLKEASFGEKKVKGKGKGSFRVWN</sequence>